<keyword evidence="3" id="KW-0949">S-adenosyl-L-methionine</keyword>
<dbReference type="SMART" id="SM00729">
    <property type="entry name" value="Elp3"/>
    <property type="match status" value="1"/>
</dbReference>
<dbReference type="AlphaFoldDB" id="F0S0Z8"/>
<dbReference type="KEGG" id="dte:Dester_0144"/>
<dbReference type="NCBIfam" id="TIGR03955">
    <property type="entry name" value="rSAM_HydG"/>
    <property type="match status" value="1"/>
</dbReference>
<dbReference type="SUPFAM" id="SSF102114">
    <property type="entry name" value="Radical SAM enzymes"/>
    <property type="match status" value="1"/>
</dbReference>
<dbReference type="InParanoid" id="F0S0Z8"/>
<dbReference type="PROSITE" id="PS51918">
    <property type="entry name" value="RADICAL_SAM"/>
    <property type="match status" value="1"/>
</dbReference>
<dbReference type="GO" id="GO:0046872">
    <property type="term" value="F:metal ion binding"/>
    <property type="evidence" value="ECO:0007669"/>
    <property type="project" value="UniProtKB-KW"/>
</dbReference>
<accession>F0S0Z8</accession>
<dbReference type="FunCoup" id="F0S0Z8">
    <property type="interactions" value="85"/>
</dbReference>
<dbReference type="InterPro" id="IPR006638">
    <property type="entry name" value="Elp3/MiaA/NifB-like_rSAM"/>
</dbReference>
<dbReference type="eggNOG" id="COG0502">
    <property type="taxonomic scope" value="Bacteria"/>
</dbReference>
<dbReference type="Proteomes" id="UP000007102">
    <property type="component" value="Chromosome"/>
</dbReference>
<dbReference type="GO" id="GO:0042364">
    <property type="term" value="P:water-soluble vitamin biosynthetic process"/>
    <property type="evidence" value="ECO:0007669"/>
    <property type="project" value="UniProtKB-ARBA"/>
</dbReference>
<keyword evidence="5" id="KW-0408">Iron</keyword>
<proteinExistence type="predicted"/>
<name>F0S0Z8_DESTD</name>
<gene>
    <name evidence="9" type="ordered locus">Dester_0144</name>
</gene>
<dbReference type="SFLD" id="SFLDG01081">
    <property type="entry name" value="cleavage_of_the_Ca-Cb_bond_in"/>
    <property type="match status" value="1"/>
</dbReference>
<dbReference type="InterPro" id="IPR058240">
    <property type="entry name" value="rSAM_sf"/>
</dbReference>
<dbReference type="SMART" id="SM00876">
    <property type="entry name" value="BATS"/>
    <property type="match status" value="1"/>
</dbReference>
<dbReference type="PANTHER" id="PTHR43583">
    <property type="entry name" value="2-IMINOACETATE SYNTHASE"/>
    <property type="match status" value="1"/>
</dbReference>
<dbReference type="InterPro" id="IPR034428">
    <property type="entry name" value="ThiH/NoCL/HydG-like"/>
</dbReference>
<comment type="cofactor">
    <cofactor evidence="7">
        <name>[2Fe-2S] cluster</name>
        <dbReference type="ChEBI" id="CHEBI:190135"/>
    </cofactor>
</comment>
<dbReference type="GO" id="GO:0003824">
    <property type="term" value="F:catalytic activity"/>
    <property type="evidence" value="ECO:0007669"/>
    <property type="project" value="InterPro"/>
</dbReference>
<dbReference type="GO" id="GO:0051539">
    <property type="term" value="F:4 iron, 4 sulfur cluster binding"/>
    <property type="evidence" value="ECO:0007669"/>
    <property type="project" value="UniProtKB-KW"/>
</dbReference>
<dbReference type="SFLD" id="SFLDS00029">
    <property type="entry name" value="Radical_SAM"/>
    <property type="match status" value="1"/>
</dbReference>
<evidence type="ECO:0000256" key="6">
    <source>
        <dbReference type="ARBA" id="ARBA00023014"/>
    </source>
</evidence>
<sequence length="489" mass="56342">MITVTEEAVKSWMHNVIKREQYEKFMEGGKDFINDEEIWEKLKENSKPEPSKVRDIIAKALSLERLEPDETATLLNVEDKELWQEIFEAAGKIKEKVYGKRIVTFAPLYVSNYCVNDCEYCGYRISNKHIKRKQLTEEELKAEVEALVKQGHKRLIMVYGEHPSSDARFIAKTLEITYGIKIEGGEIRRVNVNAAPMSIEDLELLRDIGIGTYQVFQETYHHETYKRLHKGIKADYHWRLYSLHRAMEAGVDDVAIGALFGLYDWRFEVMGLLYHAIDLEKRFGGVGPHTISFPRLEPAVGTPFYEKNKKYIVSDEDFMKLVAVIRLSVPYTGMILTAREPKEVREKVLPLGVTQLDFGTNIGVGAYSKGAYSPEKQQFLINDERSLDEGIRWLAEKGLITSFCTAGYRCGRTGNYFMDIAKKGKVHKLCMPNAILTFKEYLLDYASEETRKVGEKLIEKELESLDPKIKGIIQDYLKRIEKGERDLYV</sequence>
<dbReference type="STRING" id="868864.Dester_0144"/>
<reference evidence="10" key="2">
    <citation type="submission" date="2011-02" db="EMBL/GenBank/DDBJ databases">
        <title>The complete genome of Desulfurobacterium thermolithotrophum DSM 11699.</title>
        <authorList>
            <consortium name="US DOE Joint Genome Institute (JGI-PGF)"/>
            <person name="Lucas S."/>
            <person name="Copeland A."/>
            <person name="Lapidus A."/>
            <person name="Bruce D."/>
            <person name="Goodwin L."/>
            <person name="Pitluck S."/>
            <person name="Kyrpides N."/>
            <person name="Mavromatis K."/>
            <person name="Pagani I."/>
            <person name="Ivanova N."/>
            <person name="Mikhailova N."/>
            <person name="Daligault H."/>
            <person name="Detter J.C."/>
            <person name="Tapia R."/>
            <person name="Han C."/>
            <person name="Land M."/>
            <person name="Hauser L."/>
            <person name="Markowitz V."/>
            <person name="Cheng J.-F."/>
            <person name="Hugenholtz P."/>
            <person name="Woyke T."/>
            <person name="Wu D."/>
            <person name="Spring S."/>
            <person name="Brambilla E."/>
            <person name="Klenk H.-P."/>
            <person name="Eisen J.A."/>
        </authorList>
    </citation>
    <scope>NUCLEOTIDE SEQUENCE [LARGE SCALE GENOMIC DNA]</scope>
    <source>
        <strain evidence="10">DSM 11699 / BSA</strain>
    </source>
</reference>
<dbReference type="GO" id="GO:0044272">
    <property type="term" value="P:sulfur compound biosynthetic process"/>
    <property type="evidence" value="ECO:0007669"/>
    <property type="project" value="UniProtKB-ARBA"/>
</dbReference>
<reference evidence="9 10" key="1">
    <citation type="journal article" date="2011" name="Stand. Genomic Sci.">
        <title>Complete genome sequence of the thermophilic sulfur-reducer Desulfurobacterium thermolithotrophum type strain (BSA(T)) from a deep-sea hydrothermal vent.</title>
        <authorList>
            <person name="Goker M."/>
            <person name="Daligault H."/>
            <person name="Mwirichia R."/>
            <person name="Lapidus A."/>
            <person name="Lucas S."/>
            <person name="Deshpande S."/>
            <person name="Pagani I."/>
            <person name="Tapia R."/>
            <person name="Cheng J.F."/>
            <person name="Goodwin L."/>
            <person name="Pitluck S."/>
            <person name="Liolios K."/>
            <person name="Ivanova N."/>
            <person name="Mavromatis K."/>
            <person name="Mikhailova N."/>
            <person name="Pati A."/>
            <person name="Chen A."/>
            <person name="Palaniappan K."/>
            <person name="Han C."/>
            <person name="Land M."/>
            <person name="Hauser L."/>
            <person name="Pan C."/>
            <person name="Brambilla E.M."/>
            <person name="Rohde M."/>
            <person name="Spring S."/>
            <person name="Sikorski J."/>
            <person name="Wirth R."/>
            <person name="Detter J.C."/>
            <person name="Woyke T."/>
            <person name="Bristow J."/>
            <person name="Eisen J.A."/>
            <person name="Markowitz V."/>
            <person name="Hugenholtz P."/>
            <person name="Kyrpides N.C."/>
            <person name="Klenk H.P."/>
        </authorList>
    </citation>
    <scope>NUCLEOTIDE SEQUENCE [LARGE SCALE GENOMIC DNA]</scope>
    <source>
        <strain evidence="10">DSM 11699 / BSA</strain>
    </source>
</reference>
<keyword evidence="4" id="KW-0479">Metal-binding</keyword>
<evidence type="ECO:0000256" key="1">
    <source>
        <dbReference type="ARBA" id="ARBA00001966"/>
    </source>
</evidence>
<evidence type="ECO:0000256" key="3">
    <source>
        <dbReference type="ARBA" id="ARBA00022691"/>
    </source>
</evidence>
<dbReference type="InterPro" id="IPR010722">
    <property type="entry name" value="BATS_dom"/>
</dbReference>
<evidence type="ECO:0000313" key="10">
    <source>
        <dbReference type="Proteomes" id="UP000007102"/>
    </source>
</evidence>
<dbReference type="Pfam" id="PF04055">
    <property type="entry name" value="Radical_SAM"/>
    <property type="match status" value="1"/>
</dbReference>
<dbReference type="SFLD" id="SFLDG01060">
    <property type="entry name" value="BATS_domain_containing"/>
    <property type="match status" value="1"/>
</dbReference>
<protein>
    <submittedName>
        <fullName evidence="9">Biotin and thiamin synthesis associated</fullName>
    </submittedName>
</protein>
<dbReference type="InterPro" id="IPR007197">
    <property type="entry name" value="rSAM"/>
</dbReference>
<evidence type="ECO:0000256" key="7">
    <source>
        <dbReference type="ARBA" id="ARBA00034078"/>
    </source>
</evidence>
<dbReference type="InterPro" id="IPR024007">
    <property type="entry name" value="FeFe-hyd_mat_HydG"/>
</dbReference>
<evidence type="ECO:0000313" key="9">
    <source>
        <dbReference type="EMBL" id="ADY72802.1"/>
    </source>
</evidence>
<dbReference type="EMBL" id="CP002543">
    <property type="protein sequence ID" value="ADY72802.1"/>
    <property type="molecule type" value="Genomic_DNA"/>
</dbReference>
<keyword evidence="10" id="KW-1185">Reference proteome</keyword>
<dbReference type="PANTHER" id="PTHR43583:SF2">
    <property type="entry name" value="THIAZOLE BIOSYNTHESIS PROTEIN"/>
    <property type="match status" value="1"/>
</dbReference>
<evidence type="ECO:0000256" key="2">
    <source>
        <dbReference type="ARBA" id="ARBA00022485"/>
    </source>
</evidence>
<dbReference type="HOGENOM" id="CLU_046249_0_0_0"/>
<evidence type="ECO:0000256" key="4">
    <source>
        <dbReference type="ARBA" id="ARBA00022723"/>
    </source>
</evidence>
<comment type="cofactor">
    <cofactor evidence="1">
        <name>[4Fe-4S] cluster</name>
        <dbReference type="ChEBI" id="CHEBI:49883"/>
    </cofactor>
</comment>
<dbReference type="Pfam" id="PF06968">
    <property type="entry name" value="BATS"/>
    <property type="match status" value="1"/>
</dbReference>
<keyword evidence="2" id="KW-0004">4Fe-4S</keyword>
<dbReference type="RefSeq" id="WP_013637762.1">
    <property type="nucleotide sequence ID" value="NC_015185.1"/>
</dbReference>
<feature type="domain" description="Radical SAM core" evidence="8">
    <location>
        <begin position="100"/>
        <end position="331"/>
    </location>
</feature>
<dbReference type="Gene3D" id="3.20.20.70">
    <property type="entry name" value="Aldolase class I"/>
    <property type="match status" value="1"/>
</dbReference>
<keyword evidence="6" id="KW-0411">Iron-sulfur</keyword>
<dbReference type="CDD" id="cd01335">
    <property type="entry name" value="Radical_SAM"/>
    <property type="match status" value="1"/>
</dbReference>
<evidence type="ECO:0000256" key="5">
    <source>
        <dbReference type="ARBA" id="ARBA00023004"/>
    </source>
</evidence>
<organism evidence="9 10">
    <name type="scientific">Desulfurobacterium thermolithotrophum (strain DSM 11699 / BSA)</name>
    <dbReference type="NCBI Taxonomy" id="868864"/>
    <lineage>
        <taxon>Bacteria</taxon>
        <taxon>Pseudomonadati</taxon>
        <taxon>Aquificota</taxon>
        <taxon>Aquificia</taxon>
        <taxon>Desulfurobacteriales</taxon>
        <taxon>Desulfurobacteriaceae</taxon>
        <taxon>Desulfurobacterium</taxon>
    </lineage>
</organism>
<evidence type="ECO:0000259" key="8">
    <source>
        <dbReference type="PROSITE" id="PS51918"/>
    </source>
</evidence>
<dbReference type="InterPro" id="IPR013785">
    <property type="entry name" value="Aldolase_TIM"/>
</dbReference>